<gene>
    <name evidence="1" type="ORF">B0T22DRAFT_271520</name>
</gene>
<comment type="caution">
    <text evidence="1">The sequence shown here is derived from an EMBL/GenBank/DDBJ whole genome shotgun (WGS) entry which is preliminary data.</text>
</comment>
<reference evidence="1" key="2">
    <citation type="submission" date="2023-06" db="EMBL/GenBank/DDBJ databases">
        <authorList>
            <consortium name="Lawrence Berkeley National Laboratory"/>
            <person name="Haridas S."/>
            <person name="Hensen N."/>
            <person name="Bonometti L."/>
            <person name="Westerberg I."/>
            <person name="Brannstrom I.O."/>
            <person name="Guillou S."/>
            <person name="Cros-Aarteil S."/>
            <person name="Calhoun S."/>
            <person name="Kuo A."/>
            <person name="Mondo S."/>
            <person name="Pangilinan J."/>
            <person name="Riley R."/>
            <person name="Labutti K."/>
            <person name="Andreopoulos B."/>
            <person name="Lipzen A."/>
            <person name="Chen C."/>
            <person name="Yanf M."/>
            <person name="Daum C."/>
            <person name="Ng V."/>
            <person name="Clum A."/>
            <person name="Steindorff A."/>
            <person name="Ohm R."/>
            <person name="Martin F."/>
            <person name="Silar P."/>
            <person name="Natvig D."/>
            <person name="Lalanne C."/>
            <person name="Gautier V."/>
            <person name="Ament-Velasquez S.L."/>
            <person name="Kruys A."/>
            <person name="Hutchinson M.I."/>
            <person name="Powell A.J."/>
            <person name="Barry K."/>
            <person name="Miller A.N."/>
            <person name="Grigoriev I.V."/>
            <person name="Debuchy R."/>
            <person name="Gladieux P."/>
            <person name="Thoren M.H."/>
            <person name="Johannesson H."/>
        </authorList>
    </citation>
    <scope>NUCLEOTIDE SEQUENCE</scope>
    <source>
        <strain evidence="1">CBS 314.62</strain>
    </source>
</reference>
<organism evidence="1 2">
    <name type="scientific">Podospora appendiculata</name>
    <dbReference type="NCBI Taxonomy" id="314037"/>
    <lineage>
        <taxon>Eukaryota</taxon>
        <taxon>Fungi</taxon>
        <taxon>Dikarya</taxon>
        <taxon>Ascomycota</taxon>
        <taxon>Pezizomycotina</taxon>
        <taxon>Sordariomycetes</taxon>
        <taxon>Sordariomycetidae</taxon>
        <taxon>Sordariales</taxon>
        <taxon>Podosporaceae</taxon>
        <taxon>Podospora</taxon>
    </lineage>
</organism>
<evidence type="ECO:0000313" key="2">
    <source>
        <dbReference type="Proteomes" id="UP001270362"/>
    </source>
</evidence>
<keyword evidence="2" id="KW-1185">Reference proteome</keyword>
<name>A0AAE0X496_9PEZI</name>
<protein>
    <submittedName>
        <fullName evidence="1">Uncharacterized protein</fullName>
    </submittedName>
</protein>
<proteinExistence type="predicted"/>
<dbReference type="AlphaFoldDB" id="A0AAE0X496"/>
<dbReference type="EMBL" id="JAULSO010000004">
    <property type="protein sequence ID" value="KAK3684203.1"/>
    <property type="molecule type" value="Genomic_DNA"/>
</dbReference>
<sequence>MLQAGRSNFLQPCHASPRVVSRAADEARLCLTECAKRCGSEASPYRGREGKRPASRCVGVLFSNPRDEGGVWQLLPFLRVLFSALWFLYVFPSLTLADRQSSVRLKEPITRIRVNNQLPQSLFFPSSNRFGFCFPPPLTFGSGTCRAPLQIHPALSERSGEKVGLAGWRAWAQARTLIARTSLPSNANLPSPDLAIFSLFLPPSVWT</sequence>
<evidence type="ECO:0000313" key="1">
    <source>
        <dbReference type="EMBL" id="KAK3684203.1"/>
    </source>
</evidence>
<accession>A0AAE0X496</accession>
<dbReference type="Proteomes" id="UP001270362">
    <property type="component" value="Unassembled WGS sequence"/>
</dbReference>
<reference evidence="1" key="1">
    <citation type="journal article" date="2023" name="Mol. Phylogenet. Evol.">
        <title>Genome-scale phylogeny and comparative genomics of the fungal order Sordariales.</title>
        <authorList>
            <person name="Hensen N."/>
            <person name="Bonometti L."/>
            <person name="Westerberg I."/>
            <person name="Brannstrom I.O."/>
            <person name="Guillou S."/>
            <person name="Cros-Aarteil S."/>
            <person name="Calhoun S."/>
            <person name="Haridas S."/>
            <person name="Kuo A."/>
            <person name="Mondo S."/>
            <person name="Pangilinan J."/>
            <person name="Riley R."/>
            <person name="LaButti K."/>
            <person name="Andreopoulos B."/>
            <person name="Lipzen A."/>
            <person name="Chen C."/>
            <person name="Yan M."/>
            <person name="Daum C."/>
            <person name="Ng V."/>
            <person name="Clum A."/>
            <person name="Steindorff A."/>
            <person name="Ohm R.A."/>
            <person name="Martin F."/>
            <person name="Silar P."/>
            <person name="Natvig D.O."/>
            <person name="Lalanne C."/>
            <person name="Gautier V."/>
            <person name="Ament-Velasquez S.L."/>
            <person name="Kruys A."/>
            <person name="Hutchinson M.I."/>
            <person name="Powell A.J."/>
            <person name="Barry K."/>
            <person name="Miller A.N."/>
            <person name="Grigoriev I.V."/>
            <person name="Debuchy R."/>
            <person name="Gladieux P."/>
            <person name="Hiltunen Thoren M."/>
            <person name="Johannesson H."/>
        </authorList>
    </citation>
    <scope>NUCLEOTIDE SEQUENCE</scope>
    <source>
        <strain evidence="1">CBS 314.62</strain>
    </source>
</reference>